<dbReference type="Pfam" id="PF01757">
    <property type="entry name" value="Acyl_transf_3"/>
    <property type="match status" value="1"/>
</dbReference>
<organism evidence="3 4">
    <name type="scientific">Candidatus Contendobacter odensis Run_B_J11</name>
    <dbReference type="NCBI Taxonomy" id="1400861"/>
    <lineage>
        <taxon>Bacteria</taxon>
        <taxon>Pseudomonadati</taxon>
        <taxon>Pseudomonadota</taxon>
        <taxon>Gammaproteobacteria</taxon>
        <taxon>Candidatus Competibacteraceae</taxon>
        <taxon>Candidatus Contendibacter</taxon>
    </lineage>
</organism>
<dbReference type="AlphaFoldDB" id="A0A7U7J289"/>
<proteinExistence type="predicted"/>
<gene>
    <name evidence="3" type="ORF">BN874_100006</name>
</gene>
<dbReference type="GO" id="GO:0016747">
    <property type="term" value="F:acyltransferase activity, transferring groups other than amino-acyl groups"/>
    <property type="evidence" value="ECO:0007669"/>
    <property type="project" value="InterPro"/>
</dbReference>
<dbReference type="EMBL" id="CBTK010000002">
    <property type="protein sequence ID" value="CDH43053.1"/>
    <property type="molecule type" value="Genomic_DNA"/>
</dbReference>
<keyword evidence="1" id="KW-1133">Transmembrane helix</keyword>
<feature type="transmembrane region" description="Helical" evidence="1">
    <location>
        <begin position="91"/>
        <end position="108"/>
    </location>
</feature>
<evidence type="ECO:0000313" key="3">
    <source>
        <dbReference type="EMBL" id="CDH43053.1"/>
    </source>
</evidence>
<evidence type="ECO:0000313" key="4">
    <source>
        <dbReference type="Proteomes" id="UP000019184"/>
    </source>
</evidence>
<evidence type="ECO:0000256" key="1">
    <source>
        <dbReference type="SAM" id="Phobius"/>
    </source>
</evidence>
<feature type="transmembrane region" description="Helical" evidence="1">
    <location>
        <begin position="250"/>
        <end position="271"/>
    </location>
</feature>
<keyword evidence="1" id="KW-0472">Membrane</keyword>
<evidence type="ECO:0000259" key="2">
    <source>
        <dbReference type="Pfam" id="PF01757"/>
    </source>
</evidence>
<feature type="transmembrane region" description="Helical" evidence="1">
    <location>
        <begin position="175"/>
        <end position="196"/>
    </location>
</feature>
<feature type="transmembrane region" description="Helical" evidence="1">
    <location>
        <begin position="208"/>
        <end position="230"/>
    </location>
</feature>
<feature type="transmembrane region" description="Helical" evidence="1">
    <location>
        <begin position="52"/>
        <end position="70"/>
    </location>
</feature>
<feature type="domain" description="Acyltransferase 3" evidence="2">
    <location>
        <begin position="17"/>
        <end position="363"/>
    </location>
</feature>
<protein>
    <submittedName>
        <fullName evidence="3">Acyltransferase 3</fullName>
    </submittedName>
</protein>
<keyword evidence="3" id="KW-0012">Acyltransferase</keyword>
<dbReference type="InterPro" id="IPR002656">
    <property type="entry name" value="Acyl_transf_3_dom"/>
</dbReference>
<feature type="transmembrane region" description="Helical" evidence="1">
    <location>
        <begin position="149"/>
        <end position="168"/>
    </location>
</feature>
<dbReference type="InterPro" id="IPR050879">
    <property type="entry name" value="Acyltransferase_3"/>
</dbReference>
<keyword evidence="4" id="KW-1185">Reference proteome</keyword>
<dbReference type="RefSeq" id="WP_081756014.1">
    <property type="nucleotide sequence ID" value="NZ_CBTK010000002.1"/>
</dbReference>
<name>A0A7U7J289_9GAMM</name>
<dbReference type="GO" id="GO:0016020">
    <property type="term" value="C:membrane"/>
    <property type="evidence" value="ECO:0007669"/>
    <property type="project" value="TreeGrafter"/>
</dbReference>
<dbReference type="GO" id="GO:0000271">
    <property type="term" value="P:polysaccharide biosynthetic process"/>
    <property type="evidence" value="ECO:0007669"/>
    <property type="project" value="TreeGrafter"/>
</dbReference>
<feature type="transmembrane region" description="Helical" evidence="1">
    <location>
        <begin position="309"/>
        <end position="328"/>
    </location>
</feature>
<keyword evidence="3" id="KW-0808">Transferase</keyword>
<feature type="transmembrane region" description="Helical" evidence="1">
    <location>
        <begin position="277"/>
        <end position="297"/>
    </location>
</feature>
<keyword evidence="1" id="KW-0812">Transmembrane</keyword>
<dbReference type="OrthoDB" id="9767863at2"/>
<comment type="caution">
    <text evidence="3">The sequence shown here is derived from an EMBL/GenBank/DDBJ whole genome shotgun (WGS) entry which is preliminary data.</text>
</comment>
<dbReference type="PANTHER" id="PTHR23028:SF53">
    <property type="entry name" value="ACYL_TRANSF_3 DOMAIN-CONTAINING PROTEIN"/>
    <property type="match status" value="1"/>
</dbReference>
<feature type="transmembrane region" description="Helical" evidence="1">
    <location>
        <begin position="348"/>
        <end position="367"/>
    </location>
</feature>
<sequence length="406" mass="45943">MTHDLTTTNAASIKKLAGIDAARGWAILLVIMVHTPGVMPELPYPLKKITSFGWYGVQLFFIASAFTLLNSWYRDARPVGIKTSHFFLRRFLRIAPMYYAGAILYYFLRPPSQGFDINQLLLSLSFINSWSPSWIPTTESGWSVVPGGWSISVEFCFYFVFPVLAFFAASTKRSLLLFTVSIFIMLLGYTIGNAYYMPLYGMQATEQFLYFWLPNQLCIFAIGFIIFSALNATHQRLDSFLHFLRYKAGLVNLFGIILLLALTQIGIIKHLSSSFPWIPTHLVVSIIFGFIVIANLMSPRPSPLLINPFICRLGAVSFSAYVLHWAVIDLVRRCGVVLNLSMISGWEAIGVFLLVVFPFVVILTYGLSKLTYQFVEQPFIRLSSYLIQSRLFQAAAVEKPHPVRQT</sequence>
<feature type="transmembrane region" description="Helical" evidence="1">
    <location>
        <begin position="21"/>
        <end position="40"/>
    </location>
</feature>
<dbReference type="Proteomes" id="UP000019184">
    <property type="component" value="Unassembled WGS sequence"/>
</dbReference>
<reference evidence="3 4" key="1">
    <citation type="journal article" date="2014" name="ISME J.">
        <title>Candidatus Competibacter-lineage genomes retrieved from metagenomes reveal functional metabolic diversity.</title>
        <authorList>
            <person name="McIlroy S.J."/>
            <person name="Albertsen M."/>
            <person name="Andresen E.K."/>
            <person name="Saunders A.M."/>
            <person name="Kristiansen R."/>
            <person name="Stokholm-Bjerregaard M."/>
            <person name="Nielsen K.L."/>
            <person name="Nielsen P.H."/>
        </authorList>
    </citation>
    <scope>NUCLEOTIDE SEQUENCE [LARGE SCALE GENOMIC DNA]</scope>
    <source>
        <strain evidence="3 4">Run_B_J11</strain>
    </source>
</reference>
<dbReference type="PANTHER" id="PTHR23028">
    <property type="entry name" value="ACETYLTRANSFERASE"/>
    <property type="match status" value="1"/>
</dbReference>
<accession>A0A7U7J289</accession>